<accession>A0A1I9G6H8</accession>
<name>A0A1I9G6H8_BRUMA</name>
<reference evidence="1" key="1">
    <citation type="journal article" date="2007" name="Science">
        <title>Draft genome of the filarial nematode parasite Brugia malayi.</title>
        <authorList>
            <person name="Ghedin E."/>
            <person name="Wang S."/>
            <person name="Spiro D."/>
            <person name="Caler E."/>
            <person name="Zhao Q."/>
            <person name="Crabtree J."/>
            <person name="Allen J.E."/>
            <person name="Delcher A.L."/>
            <person name="Guiliano D.B."/>
            <person name="Miranda-Saavedra D."/>
            <person name="Angiuoli S.V."/>
            <person name="Creasy T."/>
            <person name="Amedeo P."/>
            <person name="Haas B."/>
            <person name="El-Sayed N.M."/>
            <person name="Wortman J.R."/>
            <person name="Feldblyum T."/>
            <person name="Tallon L."/>
            <person name="Schatz M."/>
            <person name="Shumway M."/>
            <person name="Koo H."/>
            <person name="Salzberg S.L."/>
            <person name="Schobel S."/>
            <person name="Pertea M."/>
            <person name="Pop M."/>
            <person name="White O."/>
            <person name="Barton G.J."/>
            <person name="Carlow C.K."/>
            <person name="Crawford M.J."/>
            <person name="Daub J."/>
            <person name="Dimmic M.W."/>
            <person name="Estes C.F."/>
            <person name="Foster J.M."/>
            <person name="Ganatra M."/>
            <person name="Gregory W.F."/>
            <person name="Johnson N.M."/>
            <person name="Jin J."/>
            <person name="Komuniecki R."/>
            <person name="Korf I."/>
            <person name="Kumar S."/>
            <person name="Laney S."/>
            <person name="Li B.W."/>
            <person name="Li W."/>
            <person name="Lindblom T.H."/>
            <person name="Lustigman S."/>
            <person name="Ma D."/>
            <person name="Maina C.V."/>
            <person name="Martin D.M."/>
            <person name="McCarter J.P."/>
            <person name="McReynolds L."/>
            <person name="Mitreva M."/>
            <person name="Nutman T.B."/>
            <person name="Parkinson J."/>
            <person name="Peregrin-Alvarez J.M."/>
            <person name="Poole C."/>
            <person name="Ren Q."/>
            <person name="Saunders L."/>
            <person name="Sluder A.E."/>
            <person name="Smith K."/>
            <person name="Stanke M."/>
            <person name="Unnasch T.R."/>
            <person name="Ware J."/>
            <person name="Wei A.D."/>
            <person name="Weil G."/>
            <person name="Williams D.J."/>
            <person name="Zhang Y."/>
            <person name="Williams S.A."/>
            <person name="Fraser-Liggett C."/>
            <person name="Slatko B."/>
            <person name="Blaxter M.L."/>
            <person name="Scott A.L."/>
        </authorList>
    </citation>
    <scope>NUCLEOTIDE SEQUENCE</scope>
    <source>
        <strain evidence="1">FR3</strain>
    </source>
</reference>
<proteinExistence type="predicted"/>
<sequence>MEYMPKIFHFLTASNYVKALHLHGSERIISPARYGSMQTGQSVSSSLSPTRIGFVGIRVSAFLAALNSRL</sequence>
<gene>
    <name evidence="1" type="primary">Bm1663</name>
    <name evidence="1" type="ORF">BM_Bm1663</name>
</gene>
<organism evidence="1">
    <name type="scientific">Brugia malayi</name>
    <name type="common">Filarial nematode worm</name>
    <dbReference type="NCBI Taxonomy" id="6279"/>
    <lineage>
        <taxon>Eukaryota</taxon>
        <taxon>Metazoa</taxon>
        <taxon>Ecdysozoa</taxon>
        <taxon>Nematoda</taxon>
        <taxon>Chromadorea</taxon>
        <taxon>Rhabditida</taxon>
        <taxon>Spirurina</taxon>
        <taxon>Spiruromorpha</taxon>
        <taxon>Filarioidea</taxon>
        <taxon>Onchocercidae</taxon>
        <taxon>Brugia</taxon>
    </lineage>
</organism>
<reference evidence="1" key="2">
    <citation type="submission" date="2012-12" db="EMBL/GenBank/DDBJ databases">
        <authorList>
            <consortium name="WormBase Consortium"/>
            <person name="Ghedin E."/>
            <person name="Paulini M."/>
        </authorList>
    </citation>
    <scope>NUCLEOTIDE SEQUENCE</scope>
    <source>
        <strain evidence="1">FR3</strain>
    </source>
</reference>
<dbReference type="AlphaFoldDB" id="A0A1I9G6H8"/>
<dbReference type="EMBL" id="LN857024">
    <property type="protein sequence ID" value="CDQ03055.1"/>
    <property type="molecule type" value="Genomic_DNA"/>
</dbReference>
<evidence type="ECO:0000313" key="1">
    <source>
        <dbReference type="EMBL" id="CDQ03055.1"/>
    </source>
</evidence>
<protein>
    <submittedName>
        <fullName evidence="1">Bm1663</fullName>
    </submittedName>
</protein>